<organism evidence="1 2">
    <name type="scientific">Clostridium perfringens</name>
    <dbReference type="NCBI Taxonomy" id="1502"/>
    <lineage>
        <taxon>Bacteria</taxon>
        <taxon>Bacillati</taxon>
        <taxon>Bacillota</taxon>
        <taxon>Clostridia</taxon>
        <taxon>Eubacteriales</taxon>
        <taxon>Clostridiaceae</taxon>
        <taxon>Clostridium</taxon>
    </lineage>
</organism>
<protein>
    <submittedName>
        <fullName evidence="1">Uncharacterized protein</fullName>
    </submittedName>
</protein>
<name>A0AAP4AC62_CLOPF</name>
<dbReference type="AlphaFoldDB" id="A0AAP4AC62"/>
<gene>
    <name evidence="1" type="ORF">QDQ28_14165</name>
</gene>
<comment type="caution">
    <text evidence="1">The sequence shown here is derived from an EMBL/GenBank/DDBJ whole genome shotgun (WGS) entry which is preliminary data.</text>
</comment>
<accession>A0AAP4AC62</accession>
<dbReference type="Proteomes" id="UP001222958">
    <property type="component" value="Unassembled WGS sequence"/>
</dbReference>
<dbReference type="RefSeq" id="WP_279858284.1">
    <property type="nucleotide sequence ID" value="NZ_JARVUX010000012.1"/>
</dbReference>
<dbReference type="EMBL" id="JARVUX010000012">
    <property type="protein sequence ID" value="MDH2337320.1"/>
    <property type="molecule type" value="Genomic_DNA"/>
</dbReference>
<sequence>MNVLSEKAKKFTEAFEHCMKNEPLALRNAMGMNRQQFKSMQREQKKMEEAMKKLTPVQFKLIDMLIRQERRKVDQEVTERTIALNSCVNAAITETVDWTCDEIDKFWKVVNEMIPGDIQARSEMQKMNEKERVEMEAKVREFIIEALEADKGVREIKEELKFKFPKLSSAQRTNAVKEIKEEWMEQKGAERIAKIISGEEDKEIEKEPVKKEVVVSEKVEKTKVAEEKIEAGMESIALPTISEQIASRLLNFKKEREAIYKTILEYENFISAKREELEVVKEKEKNVEKAIELLSSAGI</sequence>
<evidence type="ECO:0000313" key="1">
    <source>
        <dbReference type="EMBL" id="MDH2337320.1"/>
    </source>
</evidence>
<proteinExistence type="predicted"/>
<reference evidence="1" key="1">
    <citation type="submission" date="2023-04" db="EMBL/GenBank/DDBJ databases">
        <title>Epidemiological investigation of Clostridium perfringens isolated from cattle.</title>
        <authorList>
            <person name="Tian R."/>
        </authorList>
    </citation>
    <scope>NUCLEOTIDE SEQUENCE</scope>
    <source>
        <strain evidence="1">ZWCP172</strain>
    </source>
</reference>
<evidence type="ECO:0000313" key="2">
    <source>
        <dbReference type="Proteomes" id="UP001222958"/>
    </source>
</evidence>